<name>A0ACB8V809_9EURO</name>
<dbReference type="EMBL" id="JALBCA010000002">
    <property type="protein sequence ID" value="KAI2393544.1"/>
    <property type="molecule type" value="Genomic_DNA"/>
</dbReference>
<comment type="caution">
    <text evidence="1">The sequence shown here is derived from an EMBL/GenBank/DDBJ whole genome shotgun (WGS) entry which is preliminary data.</text>
</comment>
<evidence type="ECO:0000313" key="1">
    <source>
        <dbReference type="EMBL" id="KAI2393544.1"/>
    </source>
</evidence>
<protein>
    <submittedName>
        <fullName evidence="1">Uncharacterized protein</fullName>
    </submittedName>
</protein>
<reference evidence="1" key="1">
    <citation type="journal article" date="2022" name="bioRxiv">
        <title>Population genetic analysis of Ophidiomyces ophidiicola, the causative agent of snake fungal disease, indicates recent introductions to the USA.</title>
        <authorList>
            <person name="Ladner J.T."/>
            <person name="Palmer J.M."/>
            <person name="Ettinger C.L."/>
            <person name="Stajich J.E."/>
            <person name="Farrell T.M."/>
            <person name="Glorioso B.M."/>
            <person name="Lawson B."/>
            <person name="Price S.J."/>
            <person name="Stengle A.G."/>
            <person name="Grear D.A."/>
            <person name="Lorch J.M."/>
        </authorList>
    </citation>
    <scope>NUCLEOTIDE SEQUENCE</scope>
    <source>
        <strain evidence="1">NWHC 24266-5</strain>
    </source>
</reference>
<accession>A0ACB8V809</accession>
<proteinExistence type="predicted"/>
<gene>
    <name evidence="1" type="ORF">LOY88_000144</name>
</gene>
<sequence>MFAETSVDTVEDQAQLDAAKAAHARRREQVRRAQREDLGLTIKLFYGVRNHRERKETYVKALELEFRTLRDEEHSIIMETQDIANENKMLREIMLAHDIPFPDKTPPGRPPTVVKVIGDPGAEQRLEVSVDGAINIQRLFPPPPSPSSKQFMPSMASNTHHHAPKGASQTAQDEIVLNRYSQDGSPTTPPNKHPLGLDATQVGVDFILL</sequence>
<organism evidence="1">
    <name type="scientific">Ophidiomyces ophidiicola</name>
    <dbReference type="NCBI Taxonomy" id="1387563"/>
    <lineage>
        <taxon>Eukaryota</taxon>
        <taxon>Fungi</taxon>
        <taxon>Dikarya</taxon>
        <taxon>Ascomycota</taxon>
        <taxon>Pezizomycotina</taxon>
        <taxon>Eurotiomycetes</taxon>
        <taxon>Eurotiomycetidae</taxon>
        <taxon>Onygenales</taxon>
        <taxon>Onygenaceae</taxon>
        <taxon>Ophidiomyces</taxon>
    </lineage>
</organism>